<dbReference type="InterPro" id="IPR059009">
    <property type="entry name" value="Znf_C2H2_17_1st"/>
</dbReference>
<dbReference type="OrthoDB" id="5305647at2759"/>
<sequence>MSSPDNQEPFSPRRGYTHKRSEEPPRNTQGKMICKFQSTCANITFERRCEWSKHMDKHDRPYKCLEPGCEKLQGFTYSGGLLRHQREVHKMHGGTKKALYCPEPNCKRNSGSGFTRKENLSEHIRRVHRRTTDGSEFAAQAQNGLDHLEAAAAAAAATEDDGMNTDGTERSSKRKRDDYLNGGDDLNGDFVHEGDAVKRLKGENQELKDRMKQMEDSMRQQQSMLQELLNRQQPIAPTASMVG</sequence>
<dbReference type="SMART" id="SM00355">
    <property type="entry name" value="ZnF_C2H2"/>
    <property type="match status" value="2"/>
</dbReference>
<dbReference type="PANTHER" id="PTHR46179">
    <property type="entry name" value="ZINC FINGER PROTEIN"/>
    <property type="match status" value="1"/>
</dbReference>
<dbReference type="GO" id="GO:0006357">
    <property type="term" value="P:regulation of transcription by RNA polymerase II"/>
    <property type="evidence" value="ECO:0007669"/>
    <property type="project" value="TreeGrafter"/>
</dbReference>
<keyword evidence="1" id="KW-0175">Coiled coil</keyword>
<organism evidence="4 5">
    <name type="scientific">Tothia fuscella</name>
    <dbReference type="NCBI Taxonomy" id="1048955"/>
    <lineage>
        <taxon>Eukaryota</taxon>
        <taxon>Fungi</taxon>
        <taxon>Dikarya</taxon>
        <taxon>Ascomycota</taxon>
        <taxon>Pezizomycotina</taxon>
        <taxon>Dothideomycetes</taxon>
        <taxon>Pleosporomycetidae</taxon>
        <taxon>Venturiales</taxon>
        <taxon>Cylindrosympodiaceae</taxon>
        <taxon>Tothia</taxon>
    </lineage>
</organism>
<comment type="caution">
    <text evidence="4">The sequence shown here is derived from an EMBL/GenBank/DDBJ whole genome shotgun (WGS) entry which is preliminary data.</text>
</comment>
<dbReference type="Proteomes" id="UP000800235">
    <property type="component" value="Unassembled WGS sequence"/>
</dbReference>
<name>A0A9P4U202_9PEZI</name>
<dbReference type="Gene3D" id="3.30.160.60">
    <property type="entry name" value="Classic Zinc Finger"/>
    <property type="match status" value="2"/>
</dbReference>
<accession>A0A9P4U202</accession>
<evidence type="ECO:0000259" key="3">
    <source>
        <dbReference type="SMART" id="SM00355"/>
    </source>
</evidence>
<dbReference type="PANTHER" id="PTHR46179:SF24">
    <property type="entry name" value="C2H2-TYPE DOMAIN-CONTAINING PROTEIN"/>
    <property type="match status" value="1"/>
</dbReference>
<feature type="region of interest" description="Disordered" evidence="2">
    <location>
        <begin position="1"/>
        <end position="30"/>
    </location>
</feature>
<protein>
    <recommendedName>
        <fullName evidence="3">C2H2-type domain-containing protein</fullName>
    </recommendedName>
</protein>
<dbReference type="Pfam" id="PF26177">
    <property type="entry name" value="zf_C2H2_17_1st"/>
    <property type="match status" value="1"/>
</dbReference>
<dbReference type="GO" id="GO:0005634">
    <property type="term" value="C:nucleus"/>
    <property type="evidence" value="ECO:0007669"/>
    <property type="project" value="TreeGrafter"/>
</dbReference>
<dbReference type="InterPro" id="IPR059095">
    <property type="entry name" value="Znf_C2H2_17_2nd"/>
</dbReference>
<dbReference type="Pfam" id="PF26176">
    <property type="entry name" value="zf_C2H2_17_2"/>
    <property type="match status" value="1"/>
</dbReference>
<feature type="domain" description="C2H2-type" evidence="3">
    <location>
        <begin position="62"/>
        <end position="89"/>
    </location>
</feature>
<reference evidence="4" key="1">
    <citation type="journal article" date="2020" name="Stud. Mycol.">
        <title>101 Dothideomycetes genomes: a test case for predicting lifestyles and emergence of pathogens.</title>
        <authorList>
            <person name="Haridas S."/>
            <person name="Albert R."/>
            <person name="Binder M."/>
            <person name="Bloem J."/>
            <person name="Labutti K."/>
            <person name="Salamov A."/>
            <person name="Andreopoulos B."/>
            <person name="Baker S."/>
            <person name="Barry K."/>
            <person name="Bills G."/>
            <person name="Bluhm B."/>
            <person name="Cannon C."/>
            <person name="Castanera R."/>
            <person name="Culley D."/>
            <person name="Daum C."/>
            <person name="Ezra D."/>
            <person name="Gonzalez J."/>
            <person name="Henrissat B."/>
            <person name="Kuo A."/>
            <person name="Liang C."/>
            <person name="Lipzen A."/>
            <person name="Lutzoni F."/>
            <person name="Magnuson J."/>
            <person name="Mondo S."/>
            <person name="Nolan M."/>
            <person name="Ohm R."/>
            <person name="Pangilinan J."/>
            <person name="Park H.-J."/>
            <person name="Ramirez L."/>
            <person name="Alfaro M."/>
            <person name="Sun H."/>
            <person name="Tritt A."/>
            <person name="Yoshinaga Y."/>
            <person name="Zwiers L.-H."/>
            <person name="Turgeon B."/>
            <person name="Goodwin S."/>
            <person name="Spatafora J."/>
            <person name="Crous P."/>
            <person name="Grigoriev I."/>
        </authorList>
    </citation>
    <scope>NUCLEOTIDE SEQUENCE</scope>
    <source>
        <strain evidence="4">CBS 130266</strain>
    </source>
</reference>
<dbReference type="InterPro" id="IPR051061">
    <property type="entry name" value="Zinc_finger_trans_reg"/>
</dbReference>
<dbReference type="InterPro" id="IPR013087">
    <property type="entry name" value="Znf_C2H2_type"/>
</dbReference>
<feature type="coiled-coil region" evidence="1">
    <location>
        <begin position="197"/>
        <end position="231"/>
    </location>
</feature>
<gene>
    <name evidence="4" type="ORF">EJ08DRAFT_582674</name>
</gene>
<feature type="region of interest" description="Disordered" evidence="2">
    <location>
        <begin position="153"/>
        <end position="191"/>
    </location>
</feature>
<evidence type="ECO:0000313" key="5">
    <source>
        <dbReference type="Proteomes" id="UP000800235"/>
    </source>
</evidence>
<evidence type="ECO:0000256" key="1">
    <source>
        <dbReference type="SAM" id="Coils"/>
    </source>
</evidence>
<dbReference type="AlphaFoldDB" id="A0A9P4U202"/>
<evidence type="ECO:0000256" key="2">
    <source>
        <dbReference type="SAM" id="MobiDB-lite"/>
    </source>
</evidence>
<feature type="domain" description="C2H2-type" evidence="3">
    <location>
        <begin position="99"/>
        <end position="128"/>
    </location>
</feature>
<evidence type="ECO:0000313" key="4">
    <source>
        <dbReference type="EMBL" id="KAF2434046.1"/>
    </source>
</evidence>
<dbReference type="EMBL" id="MU007018">
    <property type="protein sequence ID" value="KAF2434046.1"/>
    <property type="molecule type" value="Genomic_DNA"/>
</dbReference>
<proteinExistence type="predicted"/>
<feature type="compositionally biased region" description="Basic and acidic residues" evidence="2">
    <location>
        <begin position="167"/>
        <end position="179"/>
    </location>
</feature>
<keyword evidence="5" id="KW-1185">Reference proteome</keyword>